<dbReference type="Proteomes" id="UP001219525">
    <property type="component" value="Unassembled WGS sequence"/>
</dbReference>
<evidence type="ECO:0000313" key="3">
    <source>
        <dbReference type="Proteomes" id="UP001219525"/>
    </source>
</evidence>
<dbReference type="EMBL" id="JARJCW010000019">
    <property type="protein sequence ID" value="KAJ7214313.1"/>
    <property type="molecule type" value="Genomic_DNA"/>
</dbReference>
<organism evidence="2 3">
    <name type="scientific">Mycena pura</name>
    <dbReference type="NCBI Taxonomy" id="153505"/>
    <lineage>
        <taxon>Eukaryota</taxon>
        <taxon>Fungi</taxon>
        <taxon>Dikarya</taxon>
        <taxon>Basidiomycota</taxon>
        <taxon>Agaricomycotina</taxon>
        <taxon>Agaricomycetes</taxon>
        <taxon>Agaricomycetidae</taxon>
        <taxon>Agaricales</taxon>
        <taxon>Marasmiineae</taxon>
        <taxon>Mycenaceae</taxon>
        <taxon>Mycena</taxon>
    </lineage>
</organism>
<name>A0AAD6VKI1_9AGAR</name>
<comment type="caution">
    <text evidence="2">The sequence shown here is derived from an EMBL/GenBank/DDBJ whole genome shotgun (WGS) entry which is preliminary data.</text>
</comment>
<protein>
    <submittedName>
        <fullName evidence="2">Uncharacterized protein</fullName>
    </submittedName>
</protein>
<evidence type="ECO:0000313" key="2">
    <source>
        <dbReference type="EMBL" id="KAJ7214313.1"/>
    </source>
</evidence>
<dbReference type="AlphaFoldDB" id="A0AAD6VKI1"/>
<sequence>MHRRRSHTVRARAYAAAPERRPLPVHDCGRALQHSSLRVATTNTLSSGLRAGSIQTAGSDTVRTPSATPECPALTDTTRTASQLEAFFLAMTLHPDVRSAAQQDIKAIVGRGRLPKF</sequence>
<feature type="region of interest" description="Disordered" evidence="1">
    <location>
        <begin position="50"/>
        <end position="74"/>
    </location>
</feature>
<gene>
    <name evidence="2" type="ORF">GGX14DRAFT_610632</name>
</gene>
<keyword evidence="3" id="KW-1185">Reference proteome</keyword>
<reference evidence="2" key="1">
    <citation type="submission" date="2023-03" db="EMBL/GenBank/DDBJ databases">
        <title>Massive genome expansion in bonnet fungi (Mycena s.s.) driven by repeated elements and novel gene families across ecological guilds.</title>
        <authorList>
            <consortium name="Lawrence Berkeley National Laboratory"/>
            <person name="Harder C.B."/>
            <person name="Miyauchi S."/>
            <person name="Viragh M."/>
            <person name="Kuo A."/>
            <person name="Thoen E."/>
            <person name="Andreopoulos B."/>
            <person name="Lu D."/>
            <person name="Skrede I."/>
            <person name="Drula E."/>
            <person name="Henrissat B."/>
            <person name="Morin E."/>
            <person name="Kohler A."/>
            <person name="Barry K."/>
            <person name="LaButti K."/>
            <person name="Morin E."/>
            <person name="Salamov A."/>
            <person name="Lipzen A."/>
            <person name="Mereny Z."/>
            <person name="Hegedus B."/>
            <person name="Baldrian P."/>
            <person name="Stursova M."/>
            <person name="Weitz H."/>
            <person name="Taylor A."/>
            <person name="Grigoriev I.V."/>
            <person name="Nagy L.G."/>
            <person name="Martin F."/>
            <person name="Kauserud H."/>
        </authorList>
    </citation>
    <scope>NUCLEOTIDE SEQUENCE</scope>
    <source>
        <strain evidence="2">9144</strain>
    </source>
</reference>
<proteinExistence type="predicted"/>
<accession>A0AAD6VKI1</accession>
<feature type="compositionally biased region" description="Polar residues" evidence="1">
    <location>
        <begin position="50"/>
        <end position="67"/>
    </location>
</feature>
<evidence type="ECO:0000256" key="1">
    <source>
        <dbReference type="SAM" id="MobiDB-lite"/>
    </source>
</evidence>